<organism evidence="11 12">
    <name type="scientific">Cystoisospora suis</name>
    <dbReference type="NCBI Taxonomy" id="483139"/>
    <lineage>
        <taxon>Eukaryota</taxon>
        <taxon>Sar</taxon>
        <taxon>Alveolata</taxon>
        <taxon>Apicomplexa</taxon>
        <taxon>Conoidasida</taxon>
        <taxon>Coccidia</taxon>
        <taxon>Eucoccidiorida</taxon>
        <taxon>Eimeriorina</taxon>
        <taxon>Sarcocystidae</taxon>
        <taxon>Cystoisospora</taxon>
    </lineage>
</organism>
<evidence type="ECO:0000259" key="10">
    <source>
        <dbReference type="Pfam" id="PF01163"/>
    </source>
</evidence>
<dbReference type="EC" id="2.7.11.1" evidence="1"/>
<keyword evidence="6" id="KW-0067">ATP-binding</keyword>
<evidence type="ECO:0000256" key="6">
    <source>
        <dbReference type="ARBA" id="ARBA00022840"/>
    </source>
</evidence>
<evidence type="ECO:0000256" key="2">
    <source>
        <dbReference type="ARBA" id="ARBA00022527"/>
    </source>
</evidence>
<reference evidence="11 12" key="1">
    <citation type="journal article" date="2017" name="Int. J. Parasitol.">
        <title>The genome of the protozoan parasite Cystoisospora suis and a reverse vaccinology approach to identify vaccine candidates.</title>
        <authorList>
            <person name="Palmieri N."/>
            <person name="Shrestha A."/>
            <person name="Ruttkowski B."/>
            <person name="Beck T."/>
            <person name="Vogl C."/>
            <person name="Tomley F."/>
            <person name="Blake D.P."/>
            <person name="Joachim A."/>
        </authorList>
    </citation>
    <scope>NUCLEOTIDE SEQUENCE [LARGE SCALE GENOMIC DNA]</scope>
    <source>
        <strain evidence="11 12">Wien I</strain>
    </source>
</reference>
<gene>
    <name evidence="11" type="ORF">CSUI_004850</name>
</gene>
<comment type="catalytic activity">
    <reaction evidence="8">
        <text>L-seryl-[protein] + ATP = O-phospho-L-seryl-[protein] + ADP + H(+)</text>
        <dbReference type="Rhea" id="RHEA:17989"/>
        <dbReference type="Rhea" id="RHEA-COMP:9863"/>
        <dbReference type="Rhea" id="RHEA-COMP:11604"/>
        <dbReference type="ChEBI" id="CHEBI:15378"/>
        <dbReference type="ChEBI" id="CHEBI:29999"/>
        <dbReference type="ChEBI" id="CHEBI:30616"/>
        <dbReference type="ChEBI" id="CHEBI:83421"/>
        <dbReference type="ChEBI" id="CHEBI:456216"/>
        <dbReference type="EC" id="2.7.11.1"/>
    </reaction>
</comment>
<feature type="region of interest" description="Disordered" evidence="9">
    <location>
        <begin position="447"/>
        <end position="570"/>
    </location>
</feature>
<proteinExistence type="predicted"/>
<dbReference type="PANTHER" id="PTHR45723">
    <property type="entry name" value="SERINE/THREONINE-PROTEIN KINASE RIO1"/>
    <property type="match status" value="1"/>
</dbReference>
<feature type="compositionally biased region" description="Acidic residues" evidence="9">
    <location>
        <begin position="452"/>
        <end position="480"/>
    </location>
</feature>
<dbReference type="InterPro" id="IPR018934">
    <property type="entry name" value="RIO_dom"/>
</dbReference>
<feature type="compositionally biased region" description="Basic and acidic residues" evidence="9">
    <location>
        <begin position="335"/>
        <end position="345"/>
    </location>
</feature>
<feature type="compositionally biased region" description="Basic and acidic residues" evidence="9">
    <location>
        <begin position="193"/>
        <end position="206"/>
    </location>
</feature>
<feature type="compositionally biased region" description="Basic and acidic residues" evidence="9">
    <location>
        <begin position="490"/>
        <end position="502"/>
    </location>
</feature>
<protein>
    <recommendedName>
        <fullName evidence="1">non-specific serine/threonine protein kinase</fullName>
        <ecNumber evidence="1">2.7.11.1</ecNumber>
    </recommendedName>
</protein>
<evidence type="ECO:0000256" key="3">
    <source>
        <dbReference type="ARBA" id="ARBA00022679"/>
    </source>
</evidence>
<dbReference type="InterPro" id="IPR051272">
    <property type="entry name" value="RIO-type_Ser/Thr_kinase"/>
</dbReference>
<feature type="region of interest" description="Disordered" evidence="9">
    <location>
        <begin position="193"/>
        <end position="233"/>
    </location>
</feature>
<evidence type="ECO:0000256" key="1">
    <source>
        <dbReference type="ARBA" id="ARBA00012513"/>
    </source>
</evidence>
<feature type="compositionally biased region" description="Acidic residues" evidence="9">
    <location>
        <begin position="299"/>
        <end position="314"/>
    </location>
</feature>
<evidence type="ECO:0000256" key="5">
    <source>
        <dbReference type="ARBA" id="ARBA00022777"/>
    </source>
</evidence>
<evidence type="ECO:0000256" key="8">
    <source>
        <dbReference type="ARBA" id="ARBA00048679"/>
    </source>
</evidence>
<feature type="compositionally biased region" description="Low complexity" evidence="9">
    <location>
        <begin position="349"/>
        <end position="359"/>
    </location>
</feature>
<dbReference type="Proteomes" id="UP000221165">
    <property type="component" value="Unassembled WGS sequence"/>
</dbReference>
<keyword evidence="12" id="KW-1185">Reference proteome</keyword>
<dbReference type="GeneID" id="94428242"/>
<evidence type="ECO:0000313" key="12">
    <source>
        <dbReference type="Proteomes" id="UP000221165"/>
    </source>
</evidence>
<dbReference type="InterPro" id="IPR018935">
    <property type="entry name" value="RIO_kinase_CS"/>
</dbReference>
<dbReference type="OrthoDB" id="205248at2759"/>
<dbReference type="RefSeq" id="XP_067922988.1">
    <property type="nucleotide sequence ID" value="XM_068065031.1"/>
</dbReference>
<evidence type="ECO:0000256" key="9">
    <source>
        <dbReference type="SAM" id="MobiDB-lite"/>
    </source>
</evidence>
<feature type="compositionally biased region" description="Basic and acidic residues" evidence="9">
    <location>
        <begin position="512"/>
        <end position="521"/>
    </location>
</feature>
<evidence type="ECO:0000256" key="7">
    <source>
        <dbReference type="ARBA" id="ARBA00047899"/>
    </source>
</evidence>
<dbReference type="VEuPathDB" id="ToxoDB:CSUI_004850"/>
<feature type="region of interest" description="Disordered" evidence="9">
    <location>
        <begin position="270"/>
        <end position="359"/>
    </location>
</feature>
<dbReference type="Gene3D" id="1.10.510.10">
    <property type="entry name" value="Transferase(Phosphotransferase) domain 1"/>
    <property type="match status" value="1"/>
</dbReference>
<evidence type="ECO:0000256" key="4">
    <source>
        <dbReference type="ARBA" id="ARBA00022741"/>
    </source>
</evidence>
<dbReference type="GO" id="GO:0005524">
    <property type="term" value="F:ATP binding"/>
    <property type="evidence" value="ECO:0007669"/>
    <property type="project" value="UniProtKB-KW"/>
</dbReference>
<keyword evidence="5" id="KW-0418">Kinase</keyword>
<feature type="compositionally biased region" description="Basic residues" evidence="9">
    <location>
        <begin position="546"/>
        <end position="555"/>
    </location>
</feature>
<feature type="domain" description="RIO-type" evidence="10">
    <location>
        <begin position="1"/>
        <end position="60"/>
    </location>
</feature>
<keyword evidence="4" id="KW-0547">Nucleotide-binding</keyword>
<dbReference type="EMBL" id="MIGC01002319">
    <property type="protein sequence ID" value="PHJ21304.1"/>
    <property type="molecule type" value="Genomic_DNA"/>
</dbReference>
<feature type="compositionally biased region" description="Acidic residues" evidence="9">
    <location>
        <begin position="207"/>
        <end position="230"/>
    </location>
</feature>
<dbReference type="PROSITE" id="PS01245">
    <property type="entry name" value="RIO1"/>
    <property type="match status" value="1"/>
</dbReference>
<dbReference type="AlphaFoldDB" id="A0A2C6KZP1"/>
<comment type="catalytic activity">
    <reaction evidence="7">
        <text>L-threonyl-[protein] + ATP = O-phospho-L-threonyl-[protein] + ADP + H(+)</text>
        <dbReference type="Rhea" id="RHEA:46608"/>
        <dbReference type="Rhea" id="RHEA-COMP:11060"/>
        <dbReference type="Rhea" id="RHEA-COMP:11605"/>
        <dbReference type="ChEBI" id="CHEBI:15378"/>
        <dbReference type="ChEBI" id="CHEBI:30013"/>
        <dbReference type="ChEBI" id="CHEBI:30616"/>
        <dbReference type="ChEBI" id="CHEBI:61977"/>
        <dbReference type="ChEBI" id="CHEBI:456216"/>
        <dbReference type="EC" id="2.7.11.1"/>
    </reaction>
</comment>
<dbReference type="Pfam" id="PF01163">
    <property type="entry name" value="RIO1"/>
    <property type="match status" value="1"/>
</dbReference>
<feature type="compositionally biased region" description="Basic and acidic residues" evidence="9">
    <location>
        <begin position="531"/>
        <end position="545"/>
    </location>
</feature>
<name>A0A2C6KZP1_9APIC</name>
<sequence length="608" mass="72308">MYQECQLVHGDFSEYNLLYYLQGLYVIDVGQAVHTAHPQALDFLKRDCRNVTSFFLNQIHHAKSQLFYLSRQEFLHGSRSYTSPRCCACSFSYFPFPTSASPDTIMSLSLSFLATRCGHRSHYSDDRFVALSLSDTEEESEEEETEEEGVCIIETNKNRDFNPVDILVALYSDNRYYRDCLRKIPNRHETEGIEQRDNFRTEFGWREEEEEMEEEKDEEMEEEEKDDENDGERSYADFRVLSVSCLLELITRPDLPHSIQKCFRELQQKQEERSKKEEEEDRDGGCKAKKHRETKEGVEAETEEDGDGRDEGDGDMNLRKREEEDEQRVKKTREKHQEAQREGLEPRASNPFSSSSVHPSYLQRQFHELKRSRLCIHMRRGYNKIKIEKMNEEVPLPLKAPQSPSISLSLMRRRRTTLSLLAEAVGRSLSHRPLFQRSYQSYRWPRGFRTNEEEEQEEDEEDEEKDHVDDLEEEEEDDQQELCRIQQLVQEEKMKSEKKEERDQEDEEEEGERWTEKEGGRQKKQGGGVHKKIDEKKKKKRQEEKKKKKKEKKNRVPQQEADTSSSSSSLYVIFRGRIPEGVERKVWKRLVKEFNRRRRRRCKRLTTE</sequence>
<accession>A0A2C6KZP1</accession>
<dbReference type="InterPro" id="IPR011009">
    <property type="entry name" value="Kinase-like_dom_sf"/>
</dbReference>
<dbReference type="GO" id="GO:0004674">
    <property type="term" value="F:protein serine/threonine kinase activity"/>
    <property type="evidence" value="ECO:0007669"/>
    <property type="project" value="UniProtKB-KW"/>
</dbReference>
<comment type="caution">
    <text evidence="11">The sequence shown here is derived from an EMBL/GenBank/DDBJ whole genome shotgun (WGS) entry which is preliminary data.</text>
</comment>
<evidence type="ECO:0000313" key="11">
    <source>
        <dbReference type="EMBL" id="PHJ21304.1"/>
    </source>
</evidence>
<keyword evidence="2" id="KW-0723">Serine/threonine-protein kinase</keyword>
<dbReference type="SUPFAM" id="SSF56112">
    <property type="entry name" value="Protein kinase-like (PK-like)"/>
    <property type="match status" value="1"/>
</dbReference>
<keyword evidence="3" id="KW-0808">Transferase</keyword>